<keyword evidence="4" id="KW-1133">Transmembrane helix</keyword>
<feature type="transmembrane region" description="Helical" evidence="4">
    <location>
        <begin position="282"/>
        <end position="305"/>
    </location>
</feature>
<evidence type="ECO:0000256" key="1">
    <source>
        <dbReference type="ARBA" id="ARBA00012528"/>
    </source>
</evidence>
<dbReference type="SMART" id="SM00267">
    <property type="entry name" value="GGDEF"/>
    <property type="match status" value="1"/>
</dbReference>
<dbReference type="Pfam" id="PF00990">
    <property type="entry name" value="GGDEF"/>
    <property type="match status" value="1"/>
</dbReference>
<sequence>MKMKLRLKYSLASLMIFIAVIPAVIVGGLLLKQQTEIETNYQREKLERLSSTLRQEFNYRFYVLSTSLDVLSRDRLLVQAMDDFFLTSHVRETLEPLVSKVPLVESAYLIDSDWEEVENYNGITSQSNFNEIMRYLDEQYEKKLLENGYQWLFTYVDKNLVLNEDNPSDDGLIVVDPIYSSVLSDGLQRKPVGYLVVVIPTENISKMLKMYLTGDEKVTFLRNEKEILNIKSDGSLGSNGLLTLNQKIKIDSDLISNPLEYEVKISMDKKPEEDKFTHSLQIISIVGICMVIVGIFGAAITYRWVTRPLAALMVMVRSYSRGDYDQRERKLRFSEFYQVGELFHEMATTIEEQLEDLASKNTELKQANNQKEKYNRQLINFNDKLEKKVEEKTEELTLSLEREERRRDILKSLLAFSSKLQQDDIKSVVLAQVSSLYPEANWALKLSKLDNDQWQSDGIVESALSKVDAVQNKKEYFFIPEIKSLRCFNLIDSSGQLLGCLIMKSETLARTDFEIVSLFARQLSSVIEGRILNAELERIAVTDALTELPNRKAFDNDFNNHTERLKRYPDRQFGLFIIDVNKLKQVNDEFGHYVGDELLKAVSELLIGACRQTDRVYRLGGDEFAILLDEGREQACRHLAARLEGVRGHTFTQIETGELLPIHFALGWLSSESMSPEKMFQEADKAMYEDKQAYRSNDSDQP</sequence>
<dbReference type="CDD" id="cd06225">
    <property type="entry name" value="HAMP"/>
    <property type="match status" value="1"/>
</dbReference>
<name>A0A2T3J8E5_9GAMM</name>
<dbReference type="GO" id="GO:0043709">
    <property type="term" value="P:cell adhesion involved in single-species biofilm formation"/>
    <property type="evidence" value="ECO:0007669"/>
    <property type="project" value="TreeGrafter"/>
</dbReference>
<dbReference type="NCBIfam" id="TIGR00254">
    <property type="entry name" value="GGDEF"/>
    <property type="match status" value="1"/>
</dbReference>
<keyword evidence="4" id="KW-0472">Membrane</keyword>
<protein>
    <recommendedName>
        <fullName evidence="1">diguanylate cyclase</fullName>
        <ecNumber evidence="1">2.7.7.65</ecNumber>
    </recommendedName>
</protein>
<dbReference type="AlphaFoldDB" id="A0A2T3J8E5"/>
<keyword evidence="3" id="KW-0175">Coiled coil</keyword>
<dbReference type="Gene3D" id="6.10.340.10">
    <property type="match status" value="1"/>
</dbReference>
<evidence type="ECO:0000259" key="5">
    <source>
        <dbReference type="PROSITE" id="PS50885"/>
    </source>
</evidence>
<dbReference type="EC" id="2.7.7.65" evidence="1"/>
<evidence type="ECO:0000313" key="8">
    <source>
        <dbReference type="Proteomes" id="UP000240987"/>
    </source>
</evidence>
<feature type="coiled-coil region" evidence="3">
    <location>
        <begin position="347"/>
        <end position="406"/>
    </location>
</feature>
<dbReference type="OrthoDB" id="5706546at2"/>
<dbReference type="SUPFAM" id="SSF55073">
    <property type="entry name" value="Nucleotide cyclase"/>
    <property type="match status" value="1"/>
</dbReference>
<reference evidence="7 8" key="1">
    <citation type="submission" date="2018-01" db="EMBL/GenBank/DDBJ databases">
        <title>Whole genome sequencing of Histamine producing bacteria.</title>
        <authorList>
            <person name="Butler K."/>
        </authorList>
    </citation>
    <scope>NUCLEOTIDE SEQUENCE [LARGE SCALE GENOMIC DNA]</scope>
    <source>
        <strain evidence="7 8">JCM 12947</strain>
    </source>
</reference>
<dbReference type="PANTHER" id="PTHR45138:SF9">
    <property type="entry name" value="DIGUANYLATE CYCLASE DGCM-RELATED"/>
    <property type="match status" value="1"/>
</dbReference>
<comment type="caution">
    <text evidence="7">The sequence shown here is derived from an EMBL/GenBank/DDBJ whole genome shotgun (WGS) entry which is preliminary data.</text>
</comment>
<dbReference type="GO" id="GO:1902201">
    <property type="term" value="P:negative regulation of bacterial-type flagellum-dependent cell motility"/>
    <property type="evidence" value="ECO:0007669"/>
    <property type="project" value="TreeGrafter"/>
</dbReference>
<dbReference type="PANTHER" id="PTHR45138">
    <property type="entry name" value="REGULATORY COMPONENTS OF SENSORY TRANSDUCTION SYSTEM"/>
    <property type="match status" value="1"/>
</dbReference>
<dbReference type="SMART" id="SM00304">
    <property type="entry name" value="HAMP"/>
    <property type="match status" value="1"/>
</dbReference>
<evidence type="ECO:0000259" key="6">
    <source>
        <dbReference type="PROSITE" id="PS50887"/>
    </source>
</evidence>
<dbReference type="GO" id="GO:0007165">
    <property type="term" value="P:signal transduction"/>
    <property type="evidence" value="ECO:0007669"/>
    <property type="project" value="InterPro"/>
</dbReference>
<evidence type="ECO:0000256" key="4">
    <source>
        <dbReference type="SAM" id="Phobius"/>
    </source>
</evidence>
<dbReference type="InterPro" id="IPR029787">
    <property type="entry name" value="Nucleotide_cyclase"/>
</dbReference>
<dbReference type="PROSITE" id="PS50885">
    <property type="entry name" value="HAMP"/>
    <property type="match status" value="1"/>
</dbReference>
<dbReference type="InterPro" id="IPR050469">
    <property type="entry name" value="Diguanylate_Cyclase"/>
</dbReference>
<evidence type="ECO:0000313" key="7">
    <source>
        <dbReference type="EMBL" id="PSU45051.1"/>
    </source>
</evidence>
<organism evidence="7 8">
    <name type="scientific">Photobacterium frigidiphilum</name>
    <dbReference type="NCBI Taxonomy" id="264736"/>
    <lineage>
        <taxon>Bacteria</taxon>
        <taxon>Pseudomonadati</taxon>
        <taxon>Pseudomonadota</taxon>
        <taxon>Gammaproteobacteria</taxon>
        <taxon>Vibrionales</taxon>
        <taxon>Vibrionaceae</taxon>
        <taxon>Photobacterium</taxon>
    </lineage>
</organism>
<feature type="domain" description="HAMP" evidence="5">
    <location>
        <begin position="303"/>
        <end position="355"/>
    </location>
</feature>
<dbReference type="PROSITE" id="PS50887">
    <property type="entry name" value="GGDEF"/>
    <property type="match status" value="1"/>
</dbReference>
<dbReference type="RefSeq" id="WP_107245128.1">
    <property type="nucleotide sequence ID" value="NZ_PYMJ01000037.1"/>
</dbReference>
<keyword evidence="8" id="KW-1185">Reference proteome</keyword>
<dbReference type="CDD" id="cd01949">
    <property type="entry name" value="GGDEF"/>
    <property type="match status" value="1"/>
</dbReference>
<gene>
    <name evidence="7" type="ORF">C9J12_24640</name>
</gene>
<dbReference type="EMBL" id="PYMJ01000037">
    <property type="protein sequence ID" value="PSU45051.1"/>
    <property type="molecule type" value="Genomic_DNA"/>
</dbReference>
<accession>A0A2T3J8E5</accession>
<evidence type="ECO:0000256" key="3">
    <source>
        <dbReference type="SAM" id="Coils"/>
    </source>
</evidence>
<comment type="catalytic activity">
    <reaction evidence="2">
        <text>2 GTP = 3',3'-c-di-GMP + 2 diphosphate</text>
        <dbReference type="Rhea" id="RHEA:24898"/>
        <dbReference type="ChEBI" id="CHEBI:33019"/>
        <dbReference type="ChEBI" id="CHEBI:37565"/>
        <dbReference type="ChEBI" id="CHEBI:58805"/>
        <dbReference type="EC" id="2.7.7.65"/>
    </reaction>
</comment>
<dbReference type="GO" id="GO:0052621">
    <property type="term" value="F:diguanylate cyclase activity"/>
    <property type="evidence" value="ECO:0007669"/>
    <property type="project" value="UniProtKB-EC"/>
</dbReference>
<dbReference type="InterPro" id="IPR003660">
    <property type="entry name" value="HAMP_dom"/>
</dbReference>
<evidence type="ECO:0000256" key="2">
    <source>
        <dbReference type="ARBA" id="ARBA00034247"/>
    </source>
</evidence>
<keyword evidence="4" id="KW-0812">Transmembrane</keyword>
<dbReference type="InterPro" id="IPR043128">
    <property type="entry name" value="Rev_trsase/Diguanyl_cyclase"/>
</dbReference>
<proteinExistence type="predicted"/>
<dbReference type="GO" id="GO:0005886">
    <property type="term" value="C:plasma membrane"/>
    <property type="evidence" value="ECO:0007669"/>
    <property type="project" value="TreeGrafter"/>
</dbReference>
<feature type="domain" description="GGDEF" evidence="6">
    <location>
        <begin position="571"/>
        <end position="702"/>
    </location>
</feature>
<dbReference type="Proteomes" id="UP000240987">
    <property type="component" value="Unassembled WGS sequence"/>
</dbReference>
<dbReference type="Gene3D" id="3.30.70.270">
    <property type="match status" value="1"/>
</dbReference>
<dbReference type="InterPro" id="IPR000160">
    <property type="entry name" value="GGDEF_dom"/>
</dbReference>
<feature type="transmembrane region" description="Helical" evidence="4">
    <location>
        <begin position="12"/>
        <end position="31"/>
    </location>
</feature>